<organism evidence="3 4">
    <name type="scientific">Dyadobacter linearis</name>
    <dbReference type="NCBI Taxonomy" id="2823330"/>
    <lineage>
        <taxon>Bacteria</taxon>
        <taxon>Pseudomonadati</taxon>
        <taxon>Bacteroidota</taxon>
        <taxon>Cytophagia</taxon>
        <taxon>Cytophagales</taxon>
        <taxon>Spirosomataceae</taxon>
        <taxon>Dyadobacter</taxon>
    </lineage>
</organism>
<feature type="region of interest" description="Disordered" evidence="1">
    <location>
        <begin position="18"/>
        <end position="128"/>
    </location>
</feature>
<feature type="signal peptide" evidence="2">
    <location>
        <begin position="1"/>
        <end position="20"/>
    </location>
</feature>
<reference evidence="3 4" key="1">
    <citation type="submission" date="2021-04" db="EMBL/GenBank/DDBJ databases">
        <authorList>
            <person name="Rodrigo-Torres L."/>
            <person name="Arahal R. D."/>
            <person name="Lucena T."/>
        </authorList>
    </citation>
    <scope>NUCLEOTIDE SEQUENCE [LARGE SCALE GENOMIC DNA]</scope>
    <source>
        <strain evidence="3 4">CECT 9623</strain>
    </source>
</reference>
<keyword evidence="2" id="KW-0732">Signal</keyword>
<name>A0ABM8UXQ6_9BACT</name>
<feature type="chain" id="PRO_5046417171" evidence="2">
    <location>
        <begin position="21"/>
        <end position="128"/>
    </location>
</feature>
<evidence type="ECO:0000256" key="2">
    <source>
        <dbReference type="SAM" id="SignalP"/>
    </source>
</evidence>
<dbReference type="Proteomes" id="UP000679725">
    <property type="component" value="Unassembled WGS sequence"/>
</dbReference>
<feature type="compositionally biased region" description="Low complexity" evidence="1">
    <location>
        <begin position="30"/>
        <end position="51"/>
    </location>
</feature>
<evidence type="ECO:0000313" key="3">
    <source>
        <dbReference type="EMBL" id="CAG5074443.1"/>
    </source>
</evidence>
<protein>
    <submittedName>
        <fullName evidence="3">Uncharacterized protein</fullName>
    </submittedName>
</protein>
<keyword evidence="4" id="KW-1185">Reference proteome</keyword>
<evidence type="ECO:0000256" key="1">
    <source>
        <dbReference type="SAM" id="MobiDB-lite"/>
    </source>
</evidence>
<proteinExistence type="predicted"/>
<sequence length="128" mass="13264">MKTLSIILSAFLASAGIASAQTTPVPTNPAPGQTTPQTTPTQQPATTAPATESKTDFNSPQSPVRPANIPSEDTLIKGQTSSGAVIKDTLVPSNSRKTDRMNRRKNKKGTAETTGDTSSVNKADSGKP</sequence>
<comment type="caution">
    <text evidence="3">The sequence shown here is derived from an EMBL/GenBank/DDBJ whole genome shotgun (WGS) entry which is preliminary data.</text>
</comment>
<gene>
    <name evidence="3" type="ORF">DYBT9623_05130</name>
</gene>
<evidence type="ECO:0000313" key="4">
    <source>
        <dbReference type="Proteomes" id="UP000679725"/>
    </source>
</evidence>
<dbReference type="EMBL" id="CAJRAU010000010">
    <property type="protein sequence ID" value="CAG5074443.1"/>
    <property type="molecule type" value="Genomic_DNA"/>
</dbReference>
<feature type="compositionally biased region" description="Polar residues" evidence="1">
    <location>
        <begin position="111"/>
        <end position="122"/>
    </location>
</feature>
<accession>A0ABM8UXQ6</accession>
<dbReference type="RefSeq" id="WP_215236363.1">
    <property type="nucleotide sequence ID" value="NZ_CAJRAU010000010.1"/>
</dbReference>